<feature type="domain" description="Transcription factor LuxR-like autoinducer-binding" evidence="4">
    <location>
        <begin position="4"/>
        <end position="59"/>
    </location>
</feature>
<keyword evidence="2" id="KW-0238">DNA-binding</keyword>
<keyword evidence="1" id="KW-0805">Transcription regulation</keyword>
<evidence type="ECO:0000313" key="6">
    <source>
        <dbReference type="Proteomes" id="UP000254487"/>
    </source>
</evidence>
<dbReference type="Proteomes" id="UP000254487">
    <property type="component" value="Unassembled WGS sequence"/>
</dbReference>
<dbReference type="SUPFAM" id="SSF75516">
    <property type="entry name" value="Pheromone-binding domain of LuxR-like quorum-sensing transcription factors"/>
    <property type="match status" value="1"/>
</dbReference>
<protein>
    <submittedName>
        <fullName evidence="5">Regulatory activator SdiA</fullName>
    </submittedName>
</protein>
<keyword evidence="3" id="KW-0804">Transcription</keyword>
<evidence type="ECO:0000259" key="4">
    <source>
        <dbReference type="Pfam" id="PF03472"/>
    </source>
</evidence>
<reference evidence="5 6" key="1">
    <citation type="submission" date="2018-06" db="EMBL/GenBank/DDBJ databases">
        <authorList>
            <consortium name="Pathogen Informatics"/>
            <person name="Doyle S."/>
        </authorList>
    </citation>
    <scope>NUCLEOTIDE SEQUENCE [LARGE SCALE GENOMIC DNA]</scope>
    <source>
        <strain evidence="5 6">NCTC10313</strain>
    </source>
</reference>
<organism evidence="5 6">
    <name type="scientific">Klebsiella pneumoniae subsp. ozaenae</name>
    <dbReference type="NCBI Taxonomy" id="574"/>
    <lineage>
        <taxon>Bacteria</taxon>
        <taxon>Pseudomonadati</taxon>
        <taxon>Pseudomonadota</taxon>
        <taxon>Gammaproteobacteria</taxon>
        <taxon>Enterobacterales</taxon>
        <taxon>Enterobacteriaceae</taxon>
        <taxon>Klebsiella/Raoultella group</taxon>
        <taxon>Klebsiella</taxon>
        <taxon>Klebsiella pneumoniae complex</taxon>
    </lineage>
</organism>
<proteinExistence type="predicted"/>
<dbReference type="GO" id="GO:0003677">
    <property type="term" value="F:DNA binding"/>
    <property type="evidence" value="ECO:0007669"/>
    <property type="project" value="UniProtKB-KW"/>
</dbReference>
<dbReference type="STRING" id="1218098.GCA_001598715_01432"/>
<name>A0A377ZDQ1_KLEPO</name>
<dbReference type="InterPro" id="IPR005143">
    <property type="entry name" value="TF_LuxR_autoind-bd_dom"/>
</dbReference>
<evidence type="ECO:0000256" key="1">
    <source>
        <dbReference type="ARBA" id="ARBA00023015"/>
    </source>
</evidence>
<evidence type="ECO:0000313" key="5">
    <source>
        <dbReference type="EMBL" id="STU67104.1"/>
    </source>
</evidence>
<dbReference type="AlphaFoldDB" id="A0A377ZDQ1"/>
<sequence>MRGHLPWNDSLFRDAPALWDGARDHGLQKGVTQCLTLPNHAQGFLSVSANNRLPGGYPEDELELRLRTLTELSLLTLLRLEDEMVMPPEMKFSRRELEIR</sequence>
<evidence type="ECO:0000256" key="3">
    <source>
        <dbReference type="ARBA" id="ARBA00023163"/>
    </source>
</evidence>
<dbReference type="EMBL" id="UGLW01000003">
    <property type="protein sequence ID" value="STU67104.1"/>
    <property type="molecule type" value="Genomic_DNA"/>
</dbReference>
<dbReference type="Pfam" id="PF03472">
    <property type="entry name" value="Autoind_bind"/>
    <property type="match status" value="1"/>
</dbReference>
<dbReference type="Gene3D" id="3.30.450.80">
    <property type="entry name" value="Transcription factor LuxR-like, autoinducer-binding domain"/>
    <property type="match status" value="1"/>
</dbReference>
<evidence type="ECO:0000256" key="2">
    <source>
        <dbReference type="ARBA" id="ARBA00023125"/>
    </source>
</evidence>
<gene>
    <name evidence="5" type="primary">sdiA_2</name>
    <name evidence="5" type="ORF">NCTC10313_02691</name>
</gene>
<accession>A0A377ZDQ1</accession>
<dbReference type="InterPro" id="IPR036693">
    <property type="entry name" value="TF_LuxR_autoind-bd_dom_sf"/>
</dbReference>